<evidence type="ECO:0000313" key="2">
    <source>
        <dbReference type="Proteomes" id="UP000821865"/>
    </source>
</evidence>
<protein>
    <submittedName>
        <fullName evidence="1">Uncharacterized protein</fullName>
    </submittedName>
</protein>
<keyword evidence="2" id="KW-1185">Reference proteome</keyword>
<dbReference type="EMBL" id="CM023476">
    <property type="protein sequence ID" value="KAH7940794.1"/>
    <property type="molecule type" value="Genomic_DNA"/>
</dbReference>
<gene>
    <name evidence="1" type="ORF">HPB49_005828</name>
</gene>
<dbReference type="Proteomes" id="UP000821865">
    <property type="component" value="Chromosome 7"/>
</dbReference>
<name>A0ACB8CDH7_DERSI</name>
<evidence type="ECO:0000313" key="1">
    <source>
        <dbReference type="EMBL" id="KAH7940794.1"/>
    </source>
</evidence>
<proteinExistence type="predicted"/>
<organism evidence="1 2">
    <name type="scientific">Dermacentor silvarum</name>
    <name type="common">Tick</name>
    <dbReference type="NCBI Taxonomy" id="543639"/>
    <lineage>
        <taxon>Eukaryota</taxon>
        <taxon>Metazoa</taxon>
        <taxon>Ecdysozoa</taxon>
        <taxon>Arthropoda</taxon>
        <taxon>Chelicerata</taxon>
        <taxon>Arachnida</taxon>
        <taxon>Acari</taxon>
        <taxon>Parasitiformes</taxon>
        <taxon>Ixodida</taxon>
        <taxon>Ixodoidea</taxon>
        <taxon>Ixodidae</taxon>
        <taxon>Rhipicephalinae</taxon>
        <taxon>Dermacentor</taxon>
    </lineage>
</organism>
<reference evidence="1" key="1">
    <citation type="submission" date="2020-05" db="EMBL/GenBank/DDBJ databases">
        <title>Large-scale comparative analyses of tick genomes elucidate their genetic diversity and vector capacities.</title>
        <authorList>
            <person name="Jia N."/>
            <person name="Wang J."/>
            <person name="Shi W."/>
            <person name="Du L."/>
            <person name="Sun Y."/>
            <person name="Zhan W."/>
            <person name="Jiang J."/>
            <person name="Wang Q."/>
            <person name="Zhang B."/>
            <person name="Ji P."/>
            <person name="Sakyi L.B."/>
            <person name="Cui X."/>
            <person name="Yuan T."/>
            <person name="Jiang B."/>
            <person name="Yang W."/>
            <person name="Lam T.T.-Y."/>
            <person name="Chang Q."/>
            <person name="Ding S."/>
            <person name="Wang X."/>
            <person name="Zhu J."/>
            <person name="Ruan X."/>
            <person name="Zhao L."/>
            <person name="Wei J."/>
            <person name="Que T."/>
            <person name="Du C."/>
            <person name="Cheng J."/>
            <person name="Dai P."/>
            <person name="Han X."/>
            <person name="Huang E."/>
            <person name="Gao Y."/>
            <person name="Liu J."/>
            <person name="Shao H."/>
            <person name="Ye R."/>
            <person name="Li L."/>
            <person name="Wei W."/>
            <person name="Wang X."/>
            <person name="Wang C."/>
            <person name="Yang T."/>
            <person name="Huo Q."/>
            <person name="Li W."/>
            <person name="Guo W."/>
            <person name="Chen H."/>
            <person name="Zhou L."/>
            <person name="Ni X."/>
            <person name="Tian J."/>
            <person name="Zhou Y."/>
            <person name="Sheng Y."/>
            <person name="Liu T."/>
            <person name="Pan Y."/>
            <person name="Xia L."/>
            <person name="Li J."/>
            <person name="Zhao F."/>
            <person name="Cao W."/>
        </authorList>
    </citation>
    <scope>NUCLEOTIDE SEQUENCE</scope>
    <source>
        <strain evidence="1">Dsil-2018</strain>
    </source>
</reference>
<sequence length="251" mass="29258">MVPEFRRSDDLSRGSSQKLAEPMHRSSGDLRATQHIALLSMQTLWLRQHNRIAKNLSAMNPHWDDETVFQTTRRICEALFQNIVFKEWLPWMLGETKMKEFQLTPKDSNYTDYNDSIDPTLTNEFSAAAFRFGHSQADKNFWRVGKNNDWLEPSNLSTGYFVAHNNSEGLHDDVLRGSLLQPMQQFDRYGDHSVTQNLFRQQHLEYGSDLFATDIQRGRDHGLRPYADYVQHCRNITLTDFDSLKGIDGRR</sequence>
<accession>A0ACB8CDH7</accession>
<comment type="caution">
    <text evidence="1">The sequence shown here is derived from an EMBL/GenBank/DDBJ whole genome shotgun (WGS) entry which is preliminary data.</text>
</comment>